<name>A0A4Y1RWL5_PRUDU</name>
<dbReference type="GO" id="GO:0004518">
    <property type="term" value="F:nuclease activity"/>
    <property type="evidence" value="ECO:0007669"/>
    <property type="project" value="TreeGrafter"/>
</dbReference>
<dbReference type="Pfam" id="PF00565">
    <property type="entry name" value="SNase"/>
    <property type="match status" value="1"/>
</dbReference>
<dbReference type="AlphaFoldDB" id="A0A4Y1RWL5"/>
<proteinExistence type="predicted"/>
<feature type="region of interest" description="Disordered" evidence="1">
    <location>
        <begin position="1"/>
        <end position="21"/>
    </location>
</feature>
<evidence type="ECO:0000259" key="2">
    <source>
        <dbReference type="PROSITE" id="PS50830"/>
    </source>
</evidence>
<dbReference type="GO" id="GO:0005829">
    <property type="term" value="C:cytosol"/>
    <property type="evidence" value="ECO:0007669"/>
    <property type="project" value="TreeGrafter"/>
</dbReference>
<sequence length="371" mass="42267">MAGCTNARCKGSGSVRSTQEREFRERRAIRLYMMTINEKRELTNAYYEAKEGRSIVGKDYEAQYLIGTVVNIVSRDHIIVAVAEQEYEVYLSSIRFPKLGGDGVLEPEAYADEAKDFVRAHLIGRQVHVQLEYSRKSRYGSVFLGSALDSRNVSELVVDTVLGRNDIEVTSNYYDACCTVESSAILNKKAMHSGVDPPVIIDLSNATWKEVGKACDNIFVWAFDEYEKVEGFVESVIRTNSDTKDKIILLIQRNKKTWKIAFSLYHITWPRGEEPYADEAFELLRQTLFHKRVEIEFVVQVLLETIDSDGYFMGALLESNTHVAIPLLKAGLAKLEPGPSYHVEFCRAQDSAITKKLKIWENNVEPYRNYN</sequence>
<protein>
    <submittedName>
        <fullName evidence="3">TUDOR-SN protein 2</fullName>
    </submittedName>
</protein>
<dbReference type="InterPro" id="IPR035437">
    <property type="entry name" value="SNase_OB-fold_sf"/>
</dbReference>
<dbReference type="PANTHER" id="PTHR12302:SF2">
    <property type="entry name" value="STAPHYLOCOCCAL NUCLEASE DOMAIN-CONTAINING PROTEIN 1"/>
    <property type="match status" value="1"/>
</dbReference>
<organism evidence="3">
    <name type="scientific">Prunus dulcis</name>
    <name type="common">Almond</name>
    <name type="synonym">Amygdalus dulcis</name>
    <dbReference type="NCBI Taxonomy" id="3755"/>
    <lineage>
        <taxon>Eukaryota</taxon>
        <taxon>Viridiplantae</taxon>
        <taxon>Streptophyta</taxon>
        <taxon>Embryophyta</taxon>
        <taxon>Tracheophyta</taxon>
        <taxon>Spermatophyta</taxon>
        <taxon>Magnoliopsida</taxon>
        <taxon>eudicotyledons</taxon>
        <taxon>Gunneridae</taxon>
        <taxon>Pentapetalae</taxon>
        <taxon>rosids</taxon>
        <taxon>fabids</taxon>
        <taxon>Rosales</taxon>
        <taxon>Rosaceae</taxon>
        <taxon>Amygdaloideae</taxon>
        <taxon>Amygdaleae</taxon>
        <taxon>Prunus</taxon>
    </lineage>
</organism>
<dbReference type="EMBL" id="AP019303">
    <property type="protein sequence ID" value="BBH08147.1"/>
    <property type="molecule type" value="Genomic_DNA"/>
</dbReference>
<dbReference type="InterPro" id="IPR016071">
    <property type="entry name" value="Staphylococal_nuclease_OB-fold"/>
</dbReference>
<dbReference type="Gene3D" id="2.40.50.90">
    <property type="match status" value="2"/>
</dbReference>
<feature type="domain" description="TNase-like" evidence="2">
    <location>
        <begin position="245"/>
        <end position="362"/>
    </location>
</feature>
<dbReference type="SMART" id="SM00318">
    <property type="entry name" value="SNc"/>
    <property type="match status" value="2"/>
</dbReference>
<evidence type="ECO:0000313" key="3">
    <source>
        <dbReference type="EMBL" id="BBH08147.1"/>
    </source>
</evidence>
<evidence type="ECO:0000256" key="1">
    <source>
        <dbReference type="SAM" id="MobiDB-lite"/>
    </source>
</evidence>
<dbReference type="GO" id="GO:0006402">
    <property type="term" value="P:mRNA catabolic process"/>
    <property type="evidence" value="ECO:0007669"/>
    <property type="project" value="TreeGrafter"/>
</dbReference>
<reference evidence="3" key="1">
    <citation type="journal article" date="2019" name="Science">
        <title>Mutation of a bHLH transcription factor allowed almond domestication.</title>
        <authorList>
            <person name="Sanchez-Perez R."/>
            <person name="Pavan S."/>
            <person name="Mazzeo R."/>
            <person name="Moldovan C."/>
            <person name="Aiese Cigliano R."/>
            <person name="Del Cueto J."/>
            <person name="Ricciardi F."/>
            <person name="Lotti C."/>
            <person name="Ricciardi L."/>
            <person name="Dicenta F."/>
            <person name="Lopez-Marques R.L."/>
            <person name="Lindberg Moller B."/>
        </authorList>
    </citation>
    <scope>NUCLEOTIDE SEQUENCE</scope>
</reference>
<dbReference type="SUPFAM" id="SSF50199">
    <property type="entry name" value="Staphylococcal nuclease"/>
    <property type="match status" value="2"/>
</dbReference>
<dbReference type="GO" id="GO:0003723">
    <property type="term" value="F:RNA binding"/>
    <property type="evidence" value="ECO:0007669"/>
    <property type="project" value="TreeGrafter"/>
</dbReference>
<dbReference type="PROSITE" id="PS50830">
    <property type="entry name" value="TNASE_3"/>
    <property type="match status" value="1"/>
</dbReference>
<accession>A0A4Y1RWL5</accession>
<dbReference type="GO" id="GO:0005634">
    <property type="term" value="C:nucleus"/>
    <property type="evidence" value="ECO:0007669"/>
    <property type="project" value="TreeGrafter"/>
</dbReference>
<gene>
    <name evidence="3" type="ORF">Prudu_020263</name>
</gene>
<dbReference type="PANTHER" id="PTHR12302">
    <property type="entry name" value="EBNA2 BINDING PROTEIN P100"/>
    <property type="match status" value="1"/>
</dbReference>